<evidence type="ECO:0000313" key="4">
    <source>
        <dbReference type="EMBL" id="KAA9131969.1"/>
    </source>
</evidence>
<dbReference type="EMBL" id="VYXP01000004">
    <property type="protein sequence ID" value="KAA9131969.1"/>
    <property type="molecule type" value="Genomic_DNA"/>
</dbReference>
<keyword evidence="2" id="KW-0812">Transmembrane</keyword>
<evidence type="ECO:0000256" key="1">
    <source>
        <dbReference type="SAM" id="MobiDB-lite"/>
    </source>
</evidence>
<dbReference type="RefSeq" id="WP_150863759.1">
    <property type="nucleotide sequence ID" value="NZ_VYXP01000004.1"/>
</dbReference>
<dbReference type="Gene3D" id="3.40.50.300">
    <property type="entry name" value="P-loop containing nucleotide triphosphate hydrolases"/>
    <property type="match status" value="1"/>
</dbReference>
<feature type="region of interest" description="Disordered" evidence="1">
    <location>
        <begin position="318"/>
        <end position="342"/>
    </location>
</feature>
<protein>
    <recommendedName>
        <fullName evidence="3">Zona occludens toxin N-terminal domain-containing protein</fullName>
    </recommendedName>
</protein>
<feature type="transmembrane region" description="Helical" evidence="2">
    <location>
        <begin position="184"/>
        <end position="202"/>
    </location>
</feature>
<organism evidence="4 5">
    <name type="scientific">Marinihelvus fidelis</name>
    <dbReference type="NCBI Taxonomy" id="2613842"/>
    <lineage>
        <taxon>Bacteria</taxon>
        <taxon>Pseudomonadati</taxon>
        <taxon>Pseudomonadota</taxon>
        <taxon>Gammaproteobacteria</taxon>
        <taxon>Chromatiales</taxon>
        <taxon>Wenzhouxiangellaceae</taxon>
        <taxon>Marinihelvus</taxon>
    </lineage>
</organism>
<evidence type="ECO:0000313" key="5">
    <source>
        <dbReference type="Proteomes" id="UP000325372"/>
    </source>
</evidence>
<comment type="caution">
    <text evidence="4">The sequence shown here is derived from an EMBL/GenBank/DDBJ whole genome shotgun (WGS) entry which is preliminary data.</text>
</comment>
<dbReference type="InterPro" id="IPR008900">
    <property type="entry name" value="Zot_N"/>
</dbReference>
<reference evidence="4 5" key="1">
    <citation type="submission" date="2019-09" db="EMBL/GenBank/DDBJ databases">
        <title>Wenzhouxiangella sp. Genome sequencing and assembly.</title>
        <authorList>
            <person name="Zhang R."/>
        </authorList>
    </citation>
    <scope>NUCLEOTIDE SEQUENCE [LARGE SCALE GENOMIC DNA]</scope>
    <source>
        <strain evidence="4 5">W260</strain>
    </source>
</reference>
<dbReference type="Proteomes" id="UP000325372">
    <property type="component" value="Unassembled WGS sequence"/>
</dbReference>
<evidence type="ECO:0000256" key="2">
    <source>
        <dbReference type="SAM" id="Phobius"/>
    </source>
</evidence>
<name>A0A5N0TFD6_9GAMM</name>
<sequence length="342" mass="39044">MLNIITGLPGAGKTLYTLDKELPKYRGRKIFVYGIPGLDHDHFKSQELEDPEKWYEMPEGSVIVIDEAQKVFPLRKAGSEVPKKCSEFETHRHRGFDILLLTQDATTLDVHIRKLAGRHLHVHRLFGGHRANVYEYGNYEPKPTDRNTQRGKINLYSYKYNPAIFDHYKSADIHTVKRKLPRRFLWLPVLAILIVASGVWLVRTFLYFGDKYGGDEPEQAQNVSRVADIQVTRLAYAQQFIPEIEGLPWTAPAYQAVAQVRTFPKPHCILVEEEVREGVSLTNCHCYSQQATKLQNVALDVCADIAINGWFDYTKSDRRQRERATPARGGDGGEQSTSLFGE</sequence>
<dbReference type="Pfam" id="PF05707">
    <property type="entry name" value="Zot"/>
    <property type="match status" value="1"/>
</dbReference>
<evidence type="ECO:0000259" key="3">
    <source>
        <dbReference type="Pfam" id="PF05707"/>
    </source>
</evidence>
<accession>A0A5N0TFD6</accession>
<keyword evidence="2" id="KW-1133">Transmembrane helix</keyword>
<proteinExistence type="predicted"/>
<keyword evidence="2" id="KW-0472">Membrane</keyword>
<dbReference type="InterPro" id="IPR027417">
    <property type="entry name" value="P-loop_NTPase"/>
</dbReference>
<feature type="domain" description="Zona occludens toxin N-terminal" evidence="3">
    <location>
        <begin position="1"/>
        <end position="171"/>
    </location>
</feature>
<gene>
    <name evidence="4" type="ORF">F3N42_07285</name>
</gene>
<dbReference type="AlphaFoldDB" id="A0A5N0TFD6"/>
<keyword evidence="5" id="KW-1185">Reference proteome</keyword>